<protein>
    <submittedName>
        <fullName evidence="1">4'-phosphopantetheinyl transferase superfamily protein</fullName>
    </submittedName>
</protein>
<evidence type="ECO:0000313" key="1">
    <source>
        <dbReference type="EMBL" id="MEJ8661700.1"/>
    </source>
</evidence>
<reference evidence="1" key="1">
    <citation type="submission" date="2024-03" db="EMBL/GenBank/DDBJ databases">
        <title>Novel Streptomyces species of biotechnological and ecological value are a feature of Machair soil.</title>
        <authorList>
            <person name="Prole J.R."/>
            <person name="Goodfellow M."/>
            <person name="Allenby N."/>
            <person name="Ward A.C."/>
        </authorList>
    </citation>
    <scope>NUCLEOTIDE SEQUENCE</scope>
    <source>
        <strain evidence="1">MS1.AVA.4</strain>
    </source>
</reference>
<dbReference type="Proteomes" id="UP001375539">
    <property type="component" value="Unassembled WGS sequence"/>
</dbReference>
<comment type="caution">
    <text evidence="1">The sequence shown here is derived from an EMBL/GenBank/DDBJ whole genome shotgun (WGS) entry which is preliminary data.</text>
</comment>
<proteinExistence type="predicted"/>
<sequence length="201" mass="21604">MWVTLAHPLEDTPLTGLTTVADRGAARQLPPRRRTDRLRTRGLLRALLRDRFPAAAGADIGYTPSGRPVLLGHPRLCISVSHVADACAVGVAFDRAVGVNVQTPPQDVSAQVLAWSVPARRDQLAALPPADRAREFTWMWTVKEACGKAAGTGLAGPAFSLDVPLGGRVGRWGDYRWVSLRHASPIPLTCAFSSTERGTPQ</sequence>
<gene>
    <name evidence="1" type="ORF">WKI58_35225</name>
</gene>
<accession>A0ACC6QTX1</accession>
<dbReference type="EMBL" id="JBBKAI010000002">
    <property type="protein sequence ID" value="MEJ8661700.1"/>
    <property type="molecule type" value="Genomic_DNA"/>
</dbReference>
<evidence type="ECO:0000313" key="2">
    <source>
        <dbReference type="Proteomes" id="UP001375539"/>
    </source>
</evidence>
<name>A0ACC6QTX1_9ACTN</name>
<keyword evidence="2" id="KW-1185">Reference proteome</keyword>
<organism evidence="1 2">
    <name type="scientific">Streptomyces pratisoli</name>
    <dbReference type="NCBI Taxonomy" id="3139917"/>
    <lineage>
        <taxon>Bacteria</taxon>
        <taxon>Bacillati</taxon>
        <taxon>Actinomycetota</taxon>
        <taxon>Actinomycetes</taxon>
        <taxon>Kitasatosporales</taxon>
        <taxon>Streptomycetaceae</taxon>
        <taxon>Streptomyces</taxon>
    </lineage>
</organism>
<keyword evidence="1" id="KW-0808">Transferase</keyword>